<dbReference type="OrthoDB" id="1086921at2759"/>
<name>A0A565BL60_9BRAS</name>
<protein>
    <submittedName>
        <fullName evidence="1">Uncharacterized protein</fullName>
    </submittedName>
</protein>
<dbReference type="EMBL" id="CABITT030000004">
    <property type="protein sequence ID" value="VVB02371.1"/>
    <property type="molecule type" value="Genomic_DNA"/>
</dbReference>
<comment type="caution">
    <text evidence="1">The sequence shown here is derived from an EMBL/GenBank/DDBJ whole genome shotgun (WGS) entry which is preliminary data.</text>
</comment>
<evidence type="ECO:0000313" key="2">
    <source>
        <dbReference type="Proteomes" id="UP000489600"/>
    </source>
</evidence>
<evidence type="ECO:0000313" key="1">
    <source>
        <dbReference type="EMBL" id="VVB02371.1"/>
    </source>
</evidence>
<gene>
    <name evidence="1" type="ORF">ANE_LOCUS12815</name>
</gene>
<dbReference type="AlphaFoldDB" id="A0A565BL60"/>
<keyword evidence="2" id="KW-1185">Reference proteome</keyword>
<proteinExistence type="predicted"/>
<accession>A0A565BL60</accession>
<organism evidence="1 2">
    <name type="scientific">Arabis nemorensis</name>
    <dbReference type="NCBI Taxonomy" id="586526"/>
    <lineage>
        <taxon>Eukaryota</taxon>
        <taxon>Viridiplantae</taxon>
        <taxon>Streptophyta</taxon>
        <taxon>Embryophyta</taxon>
        <taxon>Tracheophyta</taxon>
        <taxon>Spermatophyta</taxon>
        <taxon>Magnoliopsida</taxon>
        <taxon>eudicotyledons</taxon>
        <taxon>Gunneridae</taxon>
        <taxon>Pentapetalae</taxon>
        <taxon>rosids</taxon>
        <taxon>malvids</taxon>
        <taxon>Brassicales</taxon>
        <taxon>Brassicaceae</taxon>
        <taxon>Arabideae</taxon>
        <taxon>Arabis</taxon>
    </lineage>
</organism>
<reference evidence="1" key="1">
    <citation type="submission" date="2019-07" db="EMBL/GenBank/DDBJ databases">
        <authorList>
            <person name="Dittberner H."/>
        </authorList>
    </citation>
    <scope>NUCLEOTIDE SEQUENCE [LARGE SCALE GENOMIC DNA]</scope>
</reference>
<sequence>MIVGYNDDDRDHPKGIERCFHTQLGEPWKLDFWCCIEEPSHCFPEIEPQLCLKECPPLRKGPSPSPGYNPKGTERCFHKQLGWPVKLDYLCCIEKASNCFPKMEPERCLKECPPLRKGAAPSPL</sequence>
<dbReference type="Proteomes" id="UP000489600">
    <property type="component" value="Unassembled WGS sequence"/>
</dbReference>